<reference evidence="1" key="1">
    <citation type="submission" date="2021-01" db="EMBL/GenBank/DDBJ databases">
        <authorList>
            <person name="Corre E."/>
            <person name="Pelletier E."/>
            <person name="Niang G."/>
            <person name="Scheremetjew M."/>
            <person name="Finn R."/>
            <person name="Kale V."/>
            <person name="Holt S."/>
            <person name="Cochrane G."/>
            <person name="Meng A."/>
            <person name="Brown T."/>
            <person name="Cohen L."/>
        </authorList>
    </citation>
    <scope>NUCLEOTIDE SEQUENCE</scope>
    <source>
        <strain evidence="1">UTEX LB 2760</strain>
    </source>
</reference>
<evidence type="ECO:0000313" key="1">
    <source>
        <dbReference type="EMBL" id="CAD8392549.1"/>
    </source>
</evidence>
<name>A0A7S0BFA8_9RHOD</name>
<accession>A0A7S0BFA8</accession>
<dbReference type="EMBL" id="HBEK01004606">
    <property type="protein sequence ID" value="CAD8392549.1"/>
    <property type="molecule type" value="Transcribed_RNA"/>
</dbReference>
<protein>
    <submittedName>
        <fullName evidence="1">Uncharacterized protein</fullName>
    </submittedName>
</protein>
<sequence>MSLLRMMMHRGAIKSSRSMAGTSFVRFMGVLKIPATDPWPDWKYEPEEFFGGVVPTQEALQSYTKIIKTMKEKKEANKTEAYEIDFDAMRERAKDPRNMFPTVEDIDRQEKYLTSLPVLVKDPDHVYWEKWLADVRERLLNYKQFREELEKEDKRVRDFVGKKLAEADAFMKALPEMTIQEILEKDPTIAVKAKEEHLSADEPGEDTSKSELLEAVKSGMKEVKPDLEVSEEELDRVESEISAPIEAELAEDQVRIEKEKQDSIARRNADIFGV</sequence>
<proteinExistence type="predicted"/>
<organism evidence="1">
    <name type="scientific">Rhodosorus marinus</name>
    <dbReference type="NCBI Taxonomy" id="101924"/>
    <lineage>
        <taxon>Eukaryota</taxon>
        <taxon>Rhodophyta</taxon>
        <taxon>Stylonematophyceae</taxon>
        <taxon>Stylonematales</taxon>
        <taxon>Stylonemataceae</taxon>
        <taxon>Rhodosorus</taxon>
    </lineage>
</organism>
<gene>
    <name evidence="1" type="ORF">RMAR0315_LOCUS2526</name>
</gene>
<dbReference type="AlphaFoldDB" id="A0A7S0BFA8"/>